<keyword evidence="2" id="KW-0342">GTP-binding</keyword>
<protein>
    <recommendedName>
        <fullName evidence="5">ADP-ribosylation factor-like protein 16</fullName>
    </recommendedName>
</protein>
<dbReference type="Proteomes" id="UP001642540">
    <property type="component" value="Unassembled WGS sequence"/>
</dbReference>
<evidence type="ECO:0000313" key="3">
    <source>
        <dbReference type="EMBL" id="CAL8110844.1"/>
    </source>
</evidence>
<dbReference type="InterPro" id="IPR006689">
    <property type="entry name" value="Small_GTPase_ARF/SAR"/>
</dbReference>
<accession>A0ABP1QRY6</accession>
<dbReference type="Gene3D" id="3.40.50.300">
    <property type="entry name" value="P-loop containing nucleotide triphosphate hydrolases"/>
    <property type="match status" value="1"/>
</dbReference>
<gene>
    <name evidence="3" type="ORF">ODALV1_LOCUS14480</name>
</gene>
<dbReference type="EMBL" id="CAXLJM020000046">
    <property type="protein sequence ID" value="CAL8110844.1"/>
    <property type="molecule type" value="Genomic_DNA"/>
</dbReference>
<reference evidence="3 4" key="1">
    <citation type="submission" date="2024-08" db="EMBL/GenBank/DDBJ databases">
        <authorList>
            <person name="Cucini C."/>
            <person name="Frati F."/>
        </authorList>
    </citation>
    <scope>NUCLEOTIDE SEQUENCE [LARGE SCALE GENOMIC DNA]</scope>
</reference>
<dbReference type="SUPFAM" id="SSF52540">
    <property type="entry name" value="P-loop containing nucleoside triphosphate hydrolases"/>
    <property type="match status" value="1"/>
</dbReference>
<dbReference type="PANTHER" id="PTHR46688:SF1">
    <property type="entry name" value="ADP-RIBOSYLATION FACTOR-LIKE PROTEIN 16"/>
    <property type="match status" value="1"/>
</dbReference>
<evidence type="ECO:0000313" key="4">
    <source>
        <dbReference type="Proteomes" id="UP001642540"/>
    </source>
</evidence>
<keyword evidence="1" id="KW-0547">Nucleotide-binding</keyword>
<sequence>MACLCIGPISSGKTMLLKRLQGAEIDESTSTVETVGSNIVQIAKVAPSGNNGESKKSGTMSAKEEEKNYVGLREVGGSMSPLWPSYYNPYKPIIYVIDSSNLFQVSIATVHLMEILSHEKLVRCRVLIVLAKTDLTDAKKLNLLKFMMRLDNIITQAGKRVSLLEASSVTGDGINEIRKWIVDNVAFAARLSQIEKDMVKL</sequence>
<comment type="caution">
    <text evidence="3">The sequence shown here is derived from an EMBL/GenBank/DDBJ whole genome shotgun (WGS) entry which is preliminary data.</text>
</comment>
<evidence type="ECO:0000256" key="2">
    <source>
        <dbReference type="ARBA" id="ARBA00023134"/>
    </source>
</evidence>
<dbReference type="InterPro" id="IPR027417">
    <property type="entry name" value="P-loop_NTPase"/>
</dbReference>
<dbReference type="Pfam" id="PF00025">
    <property type="entry name" value="Arf"/>
    <property type="match status" value="1"/>
</dbReference>
<evidence type="ECO:0008006" key="5">
    <source>
        <dbReference type="Google" id="ProtNLM"/>
    </source>
</evidence>
<organism evidence="3 4">
    <name type="scientific">Orchesella dallaii</name>
    <dbReference type="NCBI Taxonomy" id="48710"/>
    <lineage>
        <taxon>Eukaryota</taxon>
        <taxon>Metazoa</taxon>
        <taxon>Ecdysozoa</taxon>
        <taxon>Arthropoda</taxon>
        <taxon>Hexapoda</taxon>
        <taxon>Collembola</taxon>
        <taxon>Entomobryomorpha</taxon>
        <taxon>Entomobryoidea</taxon>
        <taxon>Orchesellidae</taxon>
        <taxon>Orchesellinae</taxon>
        <taxon>Orchesella</taxon>
    </lineage>
</organism>
<keyword evidence="4" id="KW-1185">Reference proteome</keyword>
<dbReference type="PROSITE" id="PS51417">
    <property type="entry name" value="ARF"/>
    <property type="match status" value="1"/>
</dbReference>
<name>A0ABP1QRY6_9HEXA</name>
<proteinExistence type="predicted"/>
<evidence type="ECO:0000256" key="1">
    <source>
        <dbReference type="ARBA" id="ARBA00022741"/>
    </source>
</evidence>
<dbReference type="PANTHER" id="PTHR46688">
    <property type="entry name" value="ADP-RIBOSYLATION FACTOR-LIKE PROTEIN 16"/>
    <property type="match status" value="1"/>
</dbReference>